<dbReference type="InterPro" id="IPR027417">
    <property type="entry name" value="P-loop_NTPase"/>
</dbReference>
<dbReference type="InterPro" id="IPR003593">
    <property type="entry name" value="AAA+_ATPase"/>
</dbReference>
<reference evidence="16" key="1">
    <citation type="submission" date="2019-09" db="EMBL/GenBank/DDBJ databases">
        <title>Draft genome information of white flower Hibiscus syriacus.</title>
        <authorList>
            <person name="Kim Y.-M."/>
        </authorList>
    </citation>
    <scope>NUCLEOTIDE SEQUENCE [LARGE SCALE GENOMIC DNA]</scope>
    <source>
        <strain evidence="16">YM2019G1</strain>
    </source>
</reference>
<evidence type="ECO:0000313" key="16">
    <source>
        <dbReference type="EMBL" id="KAE8664255.1"/>
    </source>
</evidence>
<feature type="region of interest" description="Disordered" evidence="14">
    <location>
        <begin position="565"/>
        <end position="603"/>
    </location>
</feature>
<dbReference type="InterPro" id="IPR025753">
    <property type="entry name" value="AAA_N_dom"/>
</dbReference>
<keyword evidence="9" id="KW-0460">Magnesium</keyword>
<comment type="catalytic activity">
    <reaction evidence="10">
        <text>ATP + H2O = ADP + phosphate + H(+)</text>
        <dbReference type="Rhea" id="RHEA:13065"/>
        <dbReference type="ChEBI" id="CHEBI:15377"/>
        <dbReference type="ChEBI" id="CHEBI:15378"/>
        <dbReference type="ChEBI" id="CHEBI:30616"/>
        <dbReference type="ChEBI" id="CHEBI:43474"/>
        <dbReference type="ChEBI" id="CHEBI:456216"/>
    </reaction>
</comment>
<evidence type="ECO:0000259" key="15">
    <source>
        <dbReference type="PROSITE" id="PS50127"/>
    </source>
</evidence>
<dbReference type="CDD" id="cd23808">
    <property type="entry name" value="UBCc_UBE2W"/>
    <property type="match status" value="1"/>
</dbReference>
<dbReference type="SUPFAM" id="SSF52540">
    <property type="entry name" value="P-loop containing nucleoside triphosphate hydrolases"/>
    <property type="match status" value="1"/>
</dbReference>
<dbReference type="GO" id="GO:0005524">
    <property type="term" value="F:ATP binding"/>
    <property type="evidence" value="ECO:0007669"/>
    <property type="project" value="UniProtKB-KW"/>
</dbReference>
<comment type="similarity">
    <text evidence="2">Belongs to the AAA ATPase family. BCS1 subfamily.</text>
</comment>
<keyword evidence="7" id="KW-0378">Hydrolase</keyword>
<organism evidence="16 17">
    <name type="scientific">Hibiscus syriacus</name>
    <name type="common">Rose of Sharon</name>
    <dbReference type="NCBI Taxonomy" id="106335"/>
    <lineage>
        <taxon>Eukaryota</taxon>
        <taxon>Viridiplantae</taxon>
        <taxon>Streptophyta</taxon>
        <taxon>Embryophyta</taxon>
        <taxon>Tracheophyta</taxon>
        <taxon>Spermatophyta</taxon>
        <taxon>Magnoliopsida</taxon>
        <taxon>eudicotyledons</taxon>
        <taxon>Gunneridae</taxon>
        <taxon>Pentapetalae</taxon>
        <taxon>rosids</taxon>
        <taxon>malvids</taxon>
        <taxon>Malvales</taxon>
        <taxon>Malvaceae</taxon>
        <taxon>Malvoideae</taxon>
        <taxon>Hibiscus</taxon>
    </lineage>
</organism>
<dbReference type="SMART" id="SM00382">
    <property type="entry name" value="AAA"/>
    <property type="match status" value="1"/>
</dbReference>
<dbReference type="InterPro" id="IPR003960">
    <property type="entry name" value="ATPase_AAA_CS"/>
</dbReference>
<evidence type="ECO:0000256" key="14">
    <source>
        <dbReference type="SAM" id="MobiDB-lite"/>
    </source>
</evidence>
<dbReference type="GO" id="GO:0006950">
    <property type="term" value="P:response to stress"/>
    <property type="evidence" value="ECO:0007669"/>
    <property type="project" value="UniProtKB-ARBA"/>
</dbReference>
<dbReference type="InterPro" id="IPR000608">
    <property type="entry name" value="UBC"/>
</dbReference>
<feature type="region of interest" description="Disordered" evidence="14">
    <location>
        <begin position="420"/>
        <end position="440"/>
    </location>
</feature>
<dbReference type="SMART" id="SM00212">
    <property type="entry name" value="UBCc"/>
    <property type="match status" value="1"/>
</dbReference>
<feature type="compositionally biased region" description="Basic and acidic residues" evidence="14">
    <location>
        <begin position="565"/>
        <end position="594"/>
    </location>
</feature>
<dbReference type="InterPro" id="IPR016135">
    <property type="entry name" value="UBQ-conjugating_enzyme/RWD"/>
</dbReference>
<keyword evidence="4" id="KW-0808">Transferase</keyword>
<dbReference type="FunFam" id="3.10.110.10:FF:000032">
    <property type="entry name" value="probable ubiquitin-conjugating enzyme E2 16"/>
    <property type="match status" value="1"/>
</dbReference>
<dbReference type="Gene3D" id="3.40.50.300">
    <property type="entry name" value="P-loop containing nucleotide triphosphate hydrolases"/>
    <property type="match status" value="1"/>
</dbReference>
<evidence type="ECO:0000256" key="8">
    <source>
        <dbReference type="ARBA" id="ARBA00022840"/>
    </source>
</evidence>
<comment type="function">
    <text evidence="11">Accepts the ubiquitin from the E1 complex and catalyzes its covalent attachment to other proteins.</text>
</comment>
<protein>
    <recommendedName>
        <fullName evidence="3">E2 ubiquitin-conjugating enzyme</fullName>
        <ecNumber evidence="3">2.3.2.23</ecNumber>
    </recommendedName>
</protein>
<feature type="domain" description="UBC core" evidence="15">
    <location>
        <begin position="15"/>
        <end position="173"/>
    </location>
</feature>
<comment type="cofactor">
    <cofactor evidence="1">
        <name>Mg(2+)</name>
        <dbReference type="ChEBI" id="CHEBI:18420"/>
    </cofactor>
</comment>
<dbReference type="PROSITE" id="PS00183">
    <property type="entry name" value="UBC_1"/>
    <property type="match status" value="1"/>
</dbReference>
<dbReference type="EMBL" id="VEPZ02001655">
    <property type="protein sequence ID" value="KAE8664255.1"/>
    <property type="molecule type" value="Genomic_DNA"/>
</dbReference>
<keyword evidence="6" id="KW-0833">Ubl conjugation pathway</keyword>
<evidence type="ECO:0000256" key="2">
    <source>
        <dbReference type="ARBA" id="ARBA00007448"/>
    </source>
</evidence>
<dbReference type="PANTHER" id="PTHR23070">
    <property type="entry name" value="BCS1 AAA-TYPE ATPASE"/>
    <property type="match status" value="1"/>
</dbReference>
<evidence type="ECO:0000256" key="5">
    <source>
        <dbReference type="ARBA" id="ARBA00022741"/>
    </source>
</evidence>
<dbReference type="PROSITE" id="PS50127">
    <property type="entry name" value="UBC_2"/>
    <property type="match status" value="1"/>
</dbReference>
<keyword evidence="17" id="KW-1185">Reference proteome</keyword>
<accession>A0A6A2XAE4</accession>
<dbReference type="InterPro" id="IPR003959">
    <property type="entry name" value="ATPase_AAA_core"/>
</dbReference>
<dbReference type="CDD" id="cd19510">
    <property type="entry name" value="RecA-like_BCS1"/>
    <property type="match status" value="1"/>
</dbReference>
<evidence type="ECO:0000256" key="10">
    <source>
        <dbReference type="ARBA" id="ARBA00049360"/>
    </source>
</evidence>
<evidence type="ECO:0000256" key="9">
    <source>
        <dbReference type="ARBA" id="ARBA00022842"/>
    </source>
</evidence>
<dbReference type="Pfam" id="PF00179">
    <property type="entry name" value="UQ_con"/>
    <property type="match status" value="1"/>
</dbReference>
<feature type="compositionally biased region" description="Basic and acidic residues" evidence="14">
    <location>
        <begin position="420"/>
        <end position="438"/>
    </location>
</feature>
<dbReference type="InterPro" id="IPR023313">
    <property type="entry name" value="UBQ-conjugating_AS"/>
</dbReference>
<evidence type="ECO:0000256" key="12">
    <source>
        <dbReference type="PROSITE-ProRule" id="PRU10133"/>
    </source>
</evidence>
<dbReference type="Pfam" id="PF00004">
    <property type="entry name" value="AAA"/>
    <property type="match status" value="1"/>
</dbReference>
<dbReference type="SUPFAM" id="SSF54495">
    <property type="entry name" value="UBC-like"/>
    <property type="match status" value="1"/>
</dbReference>
<gene>
    <name evidence="16" type="ORF">F3Y22_tig00112812pilonHSYRG00037</name>
</gene>
<dbReference type="Pfam" id="PF14363">
    <property type="entry name" value="AAA_assoc"/>
    <property type="match status" value="1"/>
</dbReference>
<evidence type="ECO:0000256" key="4">
    <source>
        <dbReference type="ARBA" id="ARBA00022679"/>
    </source>
</evidence>
<dbReference type="EC" id="2.3.2.23" evidence="3"/>
<sequence length="603" mass="68562">MSSSSASSRKALSKIACNRLQKELVEWQVNPPSGFKHKVTDNFQRWVIEVNGAAGTLYANETYQLQVDFPEHYPMEAPQVIFLQPAPLHPHIYSNGHICLDILYDSWSPAMTVSSICISILSMLSSATAKPCIRQTADLLFGAKIFQTGMGTIVLQCPEDNDRYVKNCRNGRSPKQTRASFHVYHPCCLCFPLSDGNVNPYHTERNDPETDAKRWQAVYNETFRAVEVYLPTRISPVTDKLLIGSNDINNPTSPPKRKIPSDCKIIDEFKGMTLEWTLYVKESEKYYIPDKKTYHLKCKKRVRELVEQRHPARFETLAMEPELKQFIKDDLDSFAARKDFFENVGRAWKRGYLLFGPPGTGKSSLVAAIANYLSYNVYDLQFQSVRNDADLRRLLTSTTNRSILLIEDIDCSTKIAKDRGKVKEDQNKEDKDRSDRPSSIDPGVTLSGLLNFIDGLWSSCGNERIIIFTTNHKEKLDPALLRPGRMDVHIHMGYCTPTGFRKLATTYLGIKDDKLFDTIDDLIQIADVTPAEVAQQLMIKSDDPKAALQGLIEYLDMKNDKAGEDEVIKEEEKEGKTKDENDKNDRKQRIKLDESETGSIYLT</sequence>
<name>A0A6A2XAE4_HIBSY</name>
<dbReference type="Gene3D" id="3.10.110.10">
    <property type="entry name" value="Ubiquitin Conjugating Enzyme"/>
    <property type="match status" value="1"/>
</dbReference>
<dbReference type="Proteomes" id="UP000436088">
    <property type="component" value="Unassembled WGS sequence"/>
</dbReference>
<dbReference type="GO" id="GO:0016887">
    <property type="term" value="F:ATP hydrolysis activity"/>
    <property type="evidence" value="ECO:0007669"/>
    <property type="project" value="InterPro"/>
</dbReference>
<keyword evidence="5 13" id="KW-0547">Nucleotide-binding</keyword>
<dbReference type="Gene3D" id="6.10.280.40">
    <property type="match status" value="1"/>
</dbReference>
<proteinExistence type="inferred from homology"/>
<evidence type="ECO:0000256" key="13">
    <source>
        <dbReference type="RuleBase" id="RU003651"/>
    </source>
</evidence>
<evidence type="ECO:0000256" key="3">
    <source>
        <dbReference type="ARBA" id="ARBA00012486"/>
    </source>
</evidence>
<dbReference type="InterPro" id="IPR050747">
    <property type="entry name" value="Mitochondrial_chaperone_BCS1"/>
</dbReference>
<dbReference type="InterPro" id="IPR058017">
    <property type="entry name" value="At3g28540-like_C"/>
</dbReference>
<dbReference type="PROSITE" id="PS00674">
    <property type="entry name" value="AAA"/>
    <property type="match status" value="1"/>
</dbReference>
<evidence type="ECO:0000256" key="7">
    <source>
        <dbReference type="ARBA" id="ARBA00022801"/>
    </source>
</evidence>
<dbReference type="AlphaFoldDB" id="A0A6A2XAE4"/>
<evidence type="ECO:0000256" key="11">
    <source>
        <dbReference type="ARBA" id="ARBA00056190"/>
    </source>
</evidence>
<dbReference type="GO" id="GO:0061631">
    <property type="term" value="F:ubiquitin conjugating enzyme activity"/>
    <property type="evidence" value="ECO:0007669"/>
    <property type="project" value="UniProtKB-EC"/>
</dbReference>
<feature type="active site" description="Glycyl thioester intermediate" evidence="12">
    <location>
        <position position="99"/>
    </location>
</feature>
<keyword evidence="8 13" id="KW-0067">ATP-binding</keyword>
<evidence type="ECO:0000313" key="17">
    <source>
        <dbReference type="Proteomes" id="UP000436088"/>
    </source>
</evidence>
<comment type="caution">
    <text evidence="16">The sequence shown here is derived from an EMBL/GenBank/DDBJ whole genome shotgun (WGS) entry which is preliminary data.</text>
</comment>
<evidence type="ECO:0000256" key="1">
    <source>
        <dbReference type="ARBA" id="ARBA00001946"/>
    </source>
</evidence>
<dbReference type="Pfam" id="PF25568">
    <property type="entry name" value="AAA_lid_At3g28540"/>
    <property type="match status" value="1"/>
</dbReference>
<evidence type="ECO:0000256" key="6">
    <source>
        <dbReference type="ARBA" id="ARBA00022786"/>
    </source>
</evidence>